<accession>A0A939HRK7</accession>
<keyword evidence="4" id="KW-0051">Antiviral defense</keyword>
<keyword evidence="1" id="KW-0808">Transferase</keyword>
<keyword evidence="3" id="KW-0547">Nucleotide-binding</keyword>
<dbReference type="AlphaFoldDB" id="A0A939HRK7"/>
<dbReference type="InterPro" id="IPR058909">
    <property type="entry name" value="CD_NTase_C"/>
</dbReference>
<protein>
    <recommendedName>
        <fullName evidence="5">cGAS/DncV-like nucleotidyltransferase C-terminal helical domain-containing protein</fullName>
    </recommendedName>
</protein>
<organism evidence="6 7">
    <name type="scientific">Acetobacter garciniae</name>
    <dbReference type="NCBI Taxonomy" id="2817435"/>
    <lineage>
        <taxon>Bacteria</taxon>
        <taxon>Pseudomonadati</taxon>
        <taxon>Pseudomonadota</taxon>
        <taxon>Alphaproteobacteria</taxon>
        <taxon>Acetobacterales</taxon>
        <taxon>Acetobacteraceae</taxon>
        <taxon>Acetobacter</taxon>
    </lineage>
</organism>
<dbReference type="EMBL" id="JAFVMH010000015">
    <property type="protein sequence ID" value="MBO1326689.1"/>
    <property type="molecule type" value="Genomic_DNA"/>
</dbReference>
<evidence type="ECO:0000256" key="4">
    <source>
        <dbReference type="ARBA" id="ARBA00023118"/>
    </source>
</evidence>
<dbReference type="Pfam" id="PF26305">
    <property type="entry name" value="CD_NTase_C"/>
    <property type="match status" value="1"/>
</dbReference>
<evidence type="ECO:0000256" key="1">
    <source>
        <dbReference type="ARBA" id="ARBA00022679"/>
    </source>
</evidence>
<proteinExistence type="predicted"/>
<keyword evidence="2" id="KW-0548">Nucleotidyltransferase</keyword>
<dbReference type="Proteomes" id="UP000664073">
    <property type="component" value="Unassembled WGS sequence"/>
</dbReference>
<keyword evidence="7" id="KW-1185">Reference proteome</keyword>
<evidence type="ECO:0000313" key="6">
    <source>
        <dbReference type="EMBL" id="MBO1326689.1"/>
    </source>
</evidence>
<reference evidence="6" key="1">
    <citation type="submission" date="2021-03" db="EMBL/GenBank/DDBJ databases">
        <title>The complete genome sequence of Acetobacter sp. TBRC 12339.</title>
        <authorList>
            <person name="Charoenyingcharoen P."/>
            <person name="Yukphan P."/>
        </authorList>
    </citation>
    <scope>NUCLEOTIDE SEQUENCE</scope>
    <source>
        <strain evidence="6">TBRC 12339</strain>
    </source>
</reference>
<gene>
    <name evidence="6" type="ORF">J2D77_16205</name>
</gene>
<sequence length="374" mass="41812">MANYGLKLLRLKARRIGAPGIDVPLQSQTTVRAYSQIAEMLAENFGLESYEQRTNFSSTKYALGAMQAVDNTYTEKSVSEGDRIKAHLAKHFGSLFPVEFRYQGSVPLNIHIEGVSDIDLLILRNDFKTYDPTGPGQYVPAPEINPCQRLNELRRECEETLTSRYHATDVDCSGNKSIALSGGSLARKIDVVPAHWYDSDTHQVSFLERDRGIAIYNKGAQRTEMNYPFLHIAKIEEKNQLTNEGAKYAIRLLKNLKADSPNKSSILLSSYDIAGLVWNAPVNILSVTTGFELAILTNLTNFLTDMVNNTDIALSLKTPDGSRNVIDSNEKLHGLRYLHNELVTLLNDVTEELYPSTSSFFSSSNMGLENYYLP</sequence>
<comment type="caution">
    <text evidence="6">The sequence shown here is derived from an EMBL/GenBank/DDBJ whole genome shotgun (WGS) entry which is preliminary data.</text>
</comment>
<feature type="domain" description="cGAS/DncV-like nucleotidyltransferase C-terminal helical" evidence="5">
    <location>
        <begin position="234"/>
        <end position="331"/>
    </location>
</feature>
<evidence type="ECO:0000313" key="7">
    <source>
        <dbReference type="Proteomes" id="UP000664073"/>
    </source>
</evidence>
<evidence type="ECO:0000259" key="5">
    <source>
        <dbReference type="Pfam" id="PF26305"/>
    </source>
</evidence>
<evidence type="ECO:0000256" key="3">
    <source>
        <dbReference type="ARBA" id="ARBA00022741"/>
    </source>
</evidence>
<dbReference type="RefSeq" id="WP_207847522.1">
    <property type="nucleotide sequence ID" value="NZ_JAFVMH010000015.1"/>
</dbReference>
<name>A0A939HRK7_9PROT</name>
<evidence type="ECO:0000256" key="2">
    <source>
        <dbReference type="ARBA" id="ARBA00022695"/>
    </source>
</evidence>